<protein>
    <recommendedName>
        <fullName evidence="3">Secreted protein</fullName>
    </recommendedName>
</protein>
<name>A0A2M4DI62_ANODA</name>
<accession>A0A2M4DI62</accession>
<feature type="signal peptide" evidence="1">
    <location>
        <begin position="1"/>
        <end position="29"/>
    </location>
</feature>
<reference evidence="2" key="1">
    <citation type="submission" date="2018-01" db="EMBL/GenBank/DDBJ databases">
        <title>An insight into the sialome of Amazonian anophelines.</title>
        <authorList>
            <person name="Ribeiro J.M."/>
            <person name="Scarpassa V."/>
            <person name="Calvo E."/>
        </authorList>
    </citation>
    <scope>NUCLEOTIDE SEQUENCE</scope>
</reference>
<keyword evidence="1" id="KW-0732">Signal</keyword>
<proteinExistence type="predicted"/>
<dbReference type="EMBL" id="GGFL01013063">
    <property type="protein sequence ID" value="MBW77241.1"/>
    <property type="molecule type" value="Transcribed_RNA"/>
</dbReference>
<dbReference type="AlphaFoldDB" id="A0A2M4DI62"/>
<organism evidence="2">
    <name type="scientific">Anopheles darlingi</name>
    <name type="common">Mosquito</name>
    <dbReference type="NCBI Taxonomy" id="43151"/>
    <lineage>
        <taxon>Eukaryota</taxon>
        <taxon>Metazoa</taxon>
        <taxon>Ecdysozoa</taxon>
        <taxon>Arthropoda</taxon>
        <taxon>Hexapoda</taxon>
        <taxon>Insecta</taxon>
        <taxon>Pterygota</taxon>
        <taxon>Neoptera</taxon>
        <taxon>Endopterygota</taxon>
        <taxon>Diptera</taxon>
        <taxon>Nematocera</taxon>
        <taxon>Culicoidea</taxon>
        <taxon>Culicidae</taxon>
        <taxon>Anophelinae</taxon>
        <taxon>Anopheles</taxon>
    </lineage>
</organism>
<evidence type="ECO:0008006" key="3">
    <source>
        <dbReference type="Google" id="ProtNLM"/>
    </source>
</evidence>
<evidence type="ECO:0000313" key="2">
    <source>
        <dbReference type="EMBL" id="MBW77241.1"/>
    </source>
</evidence>
<evidence type="ECO:0000256" key="1">
    <source>
        <dbReference type="SAM" id="SignalP"/>
    </source>
</evidence>
<sequence>MLNVFSCVSHQYVILLGLLVALNYQSLDATQRASSIWTKQRTRKPRRISILWPKAWACRCLPGAMYRLIRKPSVRSPGRVSHCRDRSSSPRMSMRKRSSVRCMYCASGLLMSCSAPDDDSTSVR</sequence>
<feature type="chain" id="PRO_5014733976" description="Secreted protein" evidence="1">
    <location>
        <begin position="30"/>
        <end position="124"/>
    </location>
</feature>